<dbReference type="SUPFAM" id="SSF89372">
    <property type="entry name" value="Fucose-specific lectin"/>
    <property type="match status" value="1"/>
</dbReference>
<protein>
    <recommendedName>
        <fullName evidence="2">Peptidase S1 domain-containing protein</fullName>
    </recommendedName>
</protein>
<keyword evidence="1" id="KW-0732">Signal</keyword>
<feature type="chain" id="PRO_5046178057" description="Peptidase S1 domain-containing protein" evidence="1">
    <location>
        <begin position="29"/>
        <end position="555"/>
    </location>
</feature>
<evidence type="ECO:0000256" key="1">
    <source>
        <dbReference type="SAM" id="SignalP"/>
    </source>
</evidence>
<reference evidence="4" key="1">
    <citation type="journal article" date="2019" name="Int. J. Syst. Evol. Microbiol.">
        <title>The Global Catalogue of Microorganisms (GCM) 10K type strain sequencing project: providing services to taxonomists for standard genome sequencing and annotation.</title>
        <authorList>
            <consortium name="The Broad Institute Genomics Platform"/>
            <consortium name="The Broad Institute Genome Sequencing Center for Infectious Disease"/>
            <person name="Wu L."/>
            <person name="Ma J."/>
        </authorList>
    </citation>
    <scope>NUCLEOTIDE SEQUENCE [LARGE SCALE GENOMIC DNA]</scope>
    <source>
        <strain evidence="4">JCM 14560</strain>
    </source>
</reference>
<dbReference type="InterPro" id="IPR001314">
    <property type="entry name" value="Peptidase_S1A"/>
</dbReference>
<feature type="domain" description="Peptidase S1" evidence="2">
    <location>
        <begin position="34"/>
        <end position="255"/>
    </location>
</feature>
<accession>A0ABP5KG31</accession>
<dbReference type="PANTHER" id="PTHR24260:SF136">
    <property type="entry name" value="GH08193P-RELATED"/>
    <property type="match status" value="1"/>
</dbReference>
<dbReference type="InterPro" id="IPR043504">
    <property type="entry name" value="Peptidase_S1_PA_chymotrypsin"/>
</dbReference>
<dbReference type="PANTHER" id="PTHR24260">
    <property type="match status" value="1"/>
</dbReference>
<evidence type="ECO:0000313" key="3">
    <source>
        <dbReference type="EMBL" id="GAA2130137.1"/>
    </source>
</evidence>
<dbReference type="PROSITE" id="PS50240">
    <property type="entry name" value="TRYPSIN_DOM"/>
    <property type="match status" value="1"/>
</dbReference>
<sequence length="555" mass="56222">MFGNAPRTAWKTGILATAVTAGVLTAGAGTPATALGGDPAPAGSYAFTAKLDIGGQRSCSGALVDPYWVITAASCFAADPAKPLALAAGAPALKTTATIGRTDLTGTAGHVVGIAELVPRADRDLVMARLATPVTDVTPLALTGTAPAQDDALLVAGYGRTRTEWVPSLLHTATFAVQKVTATGIAIAAKAPADATVCKGDTGGPAVRQVAGRPALAGVNSLSWQNGCLGSTETRSGAVETRTDDITDWIQQTRALATNWKAEVVVKSDNSLYQAIRLADGSWTSFGNVETSAGGIGGVRNAAVAGMNGDTHVVALGGDGRLHHTIRRANGSWLGFGDLNTAAGELSNITQVSAVSSGWELQVVVVANGHLYHTVRQANGVWTKFGDVTAAAGPIGAVSSVATASTAGQLQVIAVSNGKAYHTVRDTAGSWSGWGDVAAAAGSTGPISSVAMAGVGPDVQIVVATDNGTHQYHSIRYADRTWASFGNLGGYLGGITARTVSAAGVDGELQLAVTTSDNRVLHIIRHADRTWTATTPVDLRGVSGTPNGAAITGTY</sequence>
<dbReference type="Pfam" id="PF00089">
    <property type="entry name" value="Trypsin"/>
    <property type="match status" value="1"/>
</dbReference>
<dbReference type="Proteomes" id="UP001422759">
    <property type="component" value="Unassembled WGS sequence"/>
</dbReference>
<dbReference type="SUPFAM" id="SSF50494">
    <property type="entry name" value="Trypsin-like serine proteases"/>
    <property type="match status" value="1"/>
</dbReference>
<feature type="signal peptide" evidence="1">
    <location>
        <begin position="1"/>
        <end position="28"/>
    </location>
</feature>
<dbReference type="Gene3D" id="2.40.10.10">
    <property type="entry name" value="Trypsin-like serine proteases"/>
    <property type="match status" value="1"/>
</dbReference>
<dbReference type="SMART" id="SM00020">
    <property type="entry name" value="Tryp_SPc"/>
    <property type="match status" value="1"/>
</dbReference>
<organism evidence="3 4">
    <name type="scientific">Kitasatospora kazusensis</name>
    <dbReference type="NCBI Taxonomy" id="407974"/>
    <lineage>
        <taxon>Bacteria</taxon>
        <taxon>Bacillati</taxon>
        <taxon>Actinomycetota</taxon>
        <taxon>Actinomycetes</taxon>
        <taxon>Kitasatosporales</taxon>
        <taxon>Streptomycetaceae</taxon>
        <taxon>Kitasatospora</taxon>
    </lineage>
</organism>
<dbReference type="RefSeq" id="WP_344459704.1">
    <property type="nucleotide sequence ID" value="NZ_BAAANT010000001.1"/>
</dbReference>
<name>A0ABP5KG31_9ACTN</name>
<dbReference type="InterPro" id="IPR009003">
    <property type="entry name" value="Peptidase_S1_PA"/>
</dbReference>
<dbReference type="EMBL" id="BAAANT010000001">
    <property type="protein sequence ID" value="GAA2130137.1"/>
    <property type="molecule type" value="Genomic_DNA"/>
</dbReference>
<keyword evidence="4" id="KW-1185">Reference proteome</keyword>
<proteinExistence type="predicted"/>
<evidence type="ECO:0000259" key="2">
    <source>
        <dbReference type="PROSITE" id="PS50240"/>
    </source>
</evidence>
<gene>
    <name evidence="3" type="ORF">GCM10009760_02260</name>
</gene>
<evidence type="ECO:0000313" key="4">
    <source>
        <dbReference type="Proteomes" id="UP001422759"/>
    </source>
</evidence>
<dbReference type="PRINTS" id="PR00722">
    <property type="entry name" value="CHYMOTRYPSIN"/>
</dbReference>
<dbReference type="InterPro" id="IPR051333">
    <property type="entry name" value="CLIP_Serine_Protease"/>
</dbReference>
<dbReference type="InterPro" id="IPR001254">
    <property type="entry name" value="Trypsin_dom"/>
</dbReference>
<comment type="caution">
    <text evidence="3">The sequence shown here is derived from an EMBL/GenBank/DDBJ whole genome shotgun (WGS) entry which is preliminary data.</text>
</comment>
<dbReference type="Gene3D" id="2.120.10.70">
    <property type="entry name" value="Fucose-specific lectin"/>
    <property type="match status" value="1"/>
</dbReference>